<keyword evidence="1" id="KW-1133">Transmembrane helix</keyword>
<feature type="transmembrane region" description="Helical" evidence="1">
    <location>
        <begin position="116"/>
        <end position="136"/>
    </location>
</feature>
<name>A0A9D4JJG1_DREPO</name>
<comment type="caution">
    <text evidence="2">The sequence shown here is derived from an EMBL/GenBank/DDBJ whole genome shotgun (WGS) entry which is preliminary data.</text>
</comment>
<evidence type="ECO:0000256" key="1">
    <source>
        <dbReference type="SAM" id="Phobius"/>
    </source>
</evidence>
<proteinExistence type="predicted"/>
<accession>A0A9D4JJG1</accession>
<sequence>MNYLWDVEETQKIVYCYKDQQFIARCVALHLVSCSKEEASANIYNISSDDMTSVTIIIFSYKQTLSGNYSCVKENERDRKTICLTTETTTLTSAASSETTTLTSAPSSGLNAGQKAAIAVPIVVIALVVVVLLICLKRKGYIC</sequence>
<keyword evidence="1" id="KW-0812">Transmembrane</keyword>
<gene>
    <name evidence="2" type="ORF">DPMN_139423</name>
</gene>
<evidence type="ECO:0000313" key="3">
    <source>
        <dbReference type="Proteomes" id="UP000828390"/>
    </source>
</evidence>
<reference evidence="2" key="1">
    <citation type="journal article" date="2019" name="bioRxiv">
        <title>The Genome of the Zebra Mussel, Dreissena polymorpha: A Resource for Invasive Species Research.</title>
        <authorList>
            <person name="McCartney M.A."/>
            <person name="Auch B."/>
            <person name="Kono T."/>
            <person name="Mallez S."/>
            <person name="Zhang Y."/>
            <person name="Obille A."/>
            <person name="Becker A."/>
            <person name="Abrahante J.E."/>
            <person name="Garbe J."/>
            <person name="Badalamenti J.P."/>
            <person name="Herman A."/>
            <person name="Mangelson H."/>
            <person name="Liachko I."/>
            <person name="Sullivan S."/>
            <person name="Sone E.D."/>
            <person name="Koren S."/>
            <person name="Silverstein K.A.T."/>
            <person name="Beckman K.B."/>
            <person name="Gohl D.M."/>
        </authorList>
    </citation>
    <scope>NUCLEOTIDE SEQUENCE</scope>
    <source>
        <strain evidence="2">Duluth1</strain>
        <tissue evidence="2">Whole animal</tissue>
    </source>
</reference>
<protein>
    <submittedName>
        <fullName evidence="2">Uncharacterized protein</fullName>
    </submittedName>
</protein>
<keyword evidence="3" id="KW-1185">Reference proteome</keyword>
<dbReference type="Proteomes" id="UP000828390">
    <property type="component" value="Unassembled WGS sequence"/>
</dbReference>
<evidence type="ECO:0000313" key="2">
    <source>
        <dbReference type="EMBL" id="KAH3811023.1"/>
    </source>
</evidence>
<dbReference type="AlphaFoldDB" id="A0A9D4JJG1"/>
<reference evidence="2" key="2">
    <citation type="submission" date="2020-11" db="EMBL/GenBank/DDBJ databases">
        <authorList>
            <person name="McCartney M.A."/>
            <person name="Auch B."/>
            <person name="Kono T."/>
            <person name="Mallez S."/>
            <person name="Becker A."/>
            <person name="Gohl D.M."/>
            <person name="Silverstein K.A.T."/>
            <person name="Koren S."/>
            <person name="Bechman K.B."/>
            <person name="Herman A."/>
            <person name="Abrahante J.E."/>
            <person name="Garbe J."/>
        </authorList>
    </citation>
    <scope>NUCLEOTIDE SEQUENCE</scope>
    <source>
        <strain evidence="2">Duluth1</strain>
        <tissue evidence="2">Whole animal</tissue>
    </source>
</reference>
<dbReference type="EMBL" id="JAIWYP010000006">
    <property type="protein sequence ID" value="KAH3811023.1"/>
    <property type="molecule type" value="Genomic_DNA"/>
</dbReference>
<keyword evidence="1" id="KW-0472">Membrane</keyword>
<organism evidence="2 3">
    <name type="scientific">Dreissena polymorpha</name>
    <name type="common">Zebra mussel</name>
    <name type="synonym">Mytilus polymorpha</name>
    <dbReference type="NCBI Taxonomy" id="45954"/>
    <lineage>
        <taxon>Eukaryota</taxon>
        <taxon>Metazoa</taxon>
        <taxon>Spiralia</taxon>
        <taxon>Lophotrochozoa</taxon>
        <taxon>Mollusca</taxon>
        <taxon>Bivalvia</taxon>
        <taxon>Autobranchia</taxon>
        <taxon>Heteroconchia</taxon>
        <taxon>Euheterodonta</taxon>
        <taxon>Imparidentia</taxon>
        <taxon>Neoheterodontei</taxon>
        <taxon>Myida</taxon>
        <taxon>Dreissenoidea</taxon>
        <taxon>Dreissenidae</taxon>
        <taxon>Dreissena</taxon>
    </lineage>
</organism>